<dbReference type="InterPro" id="IPR008969">
    <property type="entry name" value="CarboxyPept-like_regulatory"/>
</dbReference>
<feature type="domain" description="TonB-dependent receptor plug" evidence="9">
    <location>
        <begin position="153"/>
        <end position="226"/>
    </location>
</feature>
<dbReference type="Gene3D" id="2.60.40.1120">
    <property type="entry name" value="Carboxypeptidase-like, regulatory domain"/>
    <property type="match status" value="1"/>
</dbReference>
<keyword evidence="12" id="KW-1185">Reference proteome</keyword>
<dbReference type="OrthoDB" id="8764943at2"/>
<dbReference type="PROSITE" id="PS52016">
    <property type="entry name" value="TONB_DEPENDENT_REC_3"/>
    <property type="match status" value="1"/>
</dbReference>
<dbReference type="InterPro" id="IPR039426">
    <property type="entry name" value="TonB-dep_rcpt-like"/>
</dbReference>
<dbReference type="GO" id="GO:0044718">
    <property type="term" value="P:siderophore transmembrane transport"/>
    <property type="evidence" value="ECO:0007669"/>
    <property type="project" value="TreeGrafter"/>
</dbReference>
<comment type="subcellular location">
    <subcellularLocation>
        <location evidence="1 8">Cell outer membrane</location>
        <topology evidence="1 8">Multi-pass membrane protein</topology>
    </subcellularLocation>
</comment>
<evidence type="ECO:0000256" key="7">
    <source>
        <dbReference type="ARBA" id="ARBA00023237"/>
    </source>
</evidence>
<feature type="domain" description="Outer membrane protein beta-barrel" evidence="10">
    <location>
        <begin position="379"/>
        <end position="778"/>
    </location>
</feature>
<evidence type="ECO:0000259" key="9">
    <source>
        <dbReference type="Pfam" id="PF07715"/>
    </source>
</evidence>
<keyword evidence="4 8" id="KW-0812">Transmembrane</keyword>
<keyword evidence="6 8" id="KW-0472">Membrane</keyword>
<reference evidence="11 12" key="1">
    <citation type="submission" date="2016-11" db="EMBL/GenBank/DDBJ databases">
        <authorList>
            <person name="Jaros S."/>
            <person name="Januszkiewicz K."/>
            <person name="Wedrychowicz H."/>
        </authorList>
    </citation>
    <scope>NUCLEOTIDE SEQUENCE [LARGE SCALE GENOMIC DNA]</scope>
    <source>
        <strain evidence="11 12">CGMCC 1.12145</strain>
    </source>
</reference>
<evidence type="ECO:0000313" key="12">
    <source>
        <dbReference type="Proteomes" id="UP000182248"/>
    </source>
</evidence>
<evidence type="ECO:0000259" key="10">
    <source>
        <dbReference type="Pfam" id="PF14905"/>
    </source>
</evidence>
<dbReference type="AlphaFoldDB" id="A0A1K1PS41"/>
<evidence type="ECO:0000256" key="6">
    <source>
        <dbReference type="ARBA" id="ARBA00023136"/>
    </source>
</evidence>
<protein>
    <submittedName>
        <fullName evidence="11">Outer membrane receptor for ferrienterochelin and colicins</fullName>
    </submittedName>
</protein>
<keyword evidence="3 8" id="KW-1134">Transmembrane beta strand</keyword>
<organism evidence="11 12">
    <name type="scientific">Sinomicrobium oceani</name>
    <dbReference type="NCBI Taxonomy" id="1150368"/>
    <lineage>
        <taxon>Bacteria</taxon>
        <taxon>Pseudomonadati</taxon>
        <taxon>Bacteroidota</taxon>
        <taxon>Flavobacteriia</taxon>
        <taxon>Flavobacteriales</taxon>
        <taxon>Flavobacteriaceae</taxon>
        <taxon>Sinomicrobium</taxon>
    </lineage>
</organism>
<keyword evidence="5" id="KW-0732">Signal</keyword>
<evidence type="ECO:0000256" key="1">
    <source>
        <dbReference type="ARBA" id="ARBA00004571"/>
    </source>
</evidence>
<comment type="similarity">
    <text evidence="8">Belongs to the TonB-dependent receptor family.</text>
</comment>
<keyword evidence="11" id="KW-0675">Receptor</keyword>
<dbReference type="RefSeq" id="WP_072317221.1">
    <property type="nucleotide sequence ID" value="NZ_FPJE01000009.1"/>
</dbReference>
<dbReference type="InterPro" id="IPR037066">
    <property type="entry name" value="Plug_dom_sf"/>
</dbReference>
<dbReference type="InterPro" id="IPR036942">
    <property type="entry name" value="Beta-barrel_TonB_sf"/>
</dbReference>
<evidence type="ECO:0000256" key="2">
    <source>
        <dbReference type="ARBA" id="ARBA00022448"/>
    </source>
</evidence>
<evidence type="ECO:0000256" key="5">
    <source>
        <dbReference type="ARBA" id="ARBA00022729"/>
    </source>
</evidence>
<dbReference type="GO" id="GO:0009279">
    <property type="term" value="C:cell outer membrane"/>
    <property type="evidence" value="ECO:0007669"/>
    <property type="project" value="UniProtKB-SubCell"/>
</dbReference>
<dbReference type="EMBL" id="FPJE01000009">
    <property type="protein sequence ID" value="SFW50472.1"/>
    <property type="molecule type" value="Genomic_DNA"/>
</dbReference>
<evidence type="ECO:0000313" key="11">
    <source>
        <dbReference type="EMBL" id="SFW50472.1"/>
    </source>
</evidence>
<sequence length="794" mass="90295">MAHLSVQSLFWFILLTIFTVNIYAQAPLTIEISGTVTDRSGLPLAYANIVALRNTDNSPVTGTTSSEDGTFSVRITEKDFYLNISVIGFENRVLRDFAPETTTVNLGTIILDENREQLEEIVVSAERSSTEFRLDKRVFNIGKDISNTGVGALQVLNTIPSVTVNMEGRISLRGSQGVQILINGKPSVLTSGDSNALGTITSDRIDRIEVITNPSAKYDAEGTSGIINIILKKDEKQGMHGAVTLNTGIPDNHSIGLSMNRRTEKWNIFGQLGIGRRSFPQESDIRSHDLVNRTELYMNGAETHNEKFYQLNLGADFHPDKTSVITLSGRYALEKESGGSDFLYTLYEENTDALSSWKRDEDTEADNPKFEYELQYKKDFDKTGDHTLLLSALGSYFRKDQESLYRNTRVAGNYENTLQQMQTDYEMAEYTFKADYTLALATNAILEAGSQYVLTSVTNDYEVLETRNDTWVPDPDYTNIFEYRQHVLALYSTVAYEKDRWGVKLGLRMEATDLNTLLKNDQRKNDRKYHNFFPTVHTSLSISEQLSLQAGYSRRIKRPDLWELNPFYAIRNDYDVYVGNPDLDPEYTDAFEITAISKWQGVSFNLGAYYRYTTDVMETVMHFEENVTVVTPDNIGSSATTGIEANAKYNLSDRASLHWDLNYNYLERNGSFQDRSFDFNTTQWQTRLLSKFRIPGGLDLELTGNYESGFRNVQYRMREKCYMDAGLRKKIFKGRLVMNLSVRDVFASKRFSPVTITDSYTLLKEERNGRFVTFGLSFGFGKGDAMEYSAQKQF</sequence>
<proteinExistence type="inferred from homology"/>
<accession>A0A1K1PS41</accession>
<gene>
    <name evidence="11" type="ORF">SAMN02927921_02001</name>
</gene>
<evidence type="ECO:0000256" key="3">
    <source>
        <dbReference type="ARBA" id="ARBA00022452"/>
    </source>
</evidence>
<dbReference type="InterPro" id="IPR012910">
    <property type="entry name" value="Plug_dom"/>
</dbReference>
<dbReference type="Gene3D" id="2.40.170.20">
    <property type="entry name" value="TonB-dependent receptor, beta-barrel domain"/>
    <property type="match status" value="1"/>
</dbReference>
<dbReference type="Gene3D" id="2.170.130.10">
    <property type="entry name" value="TonB-dependent receptor, plug domain"/>
    <property type="match status" value="1"/>
</dbReference>
<dbReference type="SUPFAM" id="SSF49464">
    <property type="entry name" value="Carboxypeptidase regulatory domain-like"/>
    <property type="match status" value="1"/>
</dbReference>
<name>A0A1K1PS41_9FLAO</name>
<dbReference type="Proteomes" id="UP000182248">
    <property type="component" value="Unassembled WGS sequence"/>
</dbReference>
<evidence type="ECO:0000256" key="4">
    <source>
        <dbReference type="ARBA" id="ARBA00022692"/>
    </source>
</evidence>
<evidence type="ECO:0000256" key="8">
    <source>
        <dbReference type="PROSITE-ProRule" id="PRU01360"/>
    </source>
</evidence>
<dbReference type="Pfam" id="PF14905">
    <property type="entry name" value="OMP_b-brl_3"/>
    <property type="match status" value="1"/>
</dbReference>
<dbReference type="InterPro" id="IPR041700">
    <property type="entry name" value="OMP_b-brl_3"/>
</dbReference>
<dbReference type="SUPFAM" id="SSF56935">
    <property type="entry name" value="Porins"/>
    <property type="match status" value="1"/>
</dbReference>
<dbReference type="PANTHER" id="PTHR30069">
    <property type="entry name" value="TONB-DEPENDENT OUTER MEMBRANE RECEPTOR"/>
    <property type="match status" value="1"/>
</dbReference>
<dbReference type="PANTHER" id="PTHR30069:SF29">
    <property type="entry name" value="HEMOGLOBIN AND HEMOGLOBIN-HAPTOGLOBIN-BINDING PROTEIN 1-RELATED"/>
    <property type="match status" value="1"/>
</dbReference>
<dbReference type="STRING" id="1150368.SAMN02927921_02001"/>
<keyword evidence="2 8" id="KW-0813">Transport</keyword>
<keyword evidence="7 8" id="KW-0998">Cell outer membrane</keyword>
<dbReference type="Pfam" id="PF13620">
    <property type="entry name" value="CarboxypepD_reg"/>
    <property type="match status" value="1"/>
</dbReference>
<dbReference type="Pfam" id="PF07715">
    <property type="entry name" value="Plug"/>
    <property type="match status" value="1"/>
</dbReference>
<dbReference type="GO" id="GO:0015344">
    <property type="term" value="F:siderophore uptake transmembrane transporter activity"/>
    <property type="evidence" value="ECO:0007669"/>
    <property type="project" value="TreeGrafter"/>
</dbReference>